<evidence type="ECO:0000313" key="5">
    <source>
        <dbReference type="EMBL" id="OIO17267.1"/>
    </source>
</evidence>
<comment type="subunit">
    <text evidence="4">Part of the 50S ribosomal subunit.</text>
</comment>
<comment type="caution">
    <text evidence="5">The sequence shown here is derived from an EMBL/GenBank/DDBJ whole genome shotgun (WGS) entry which is preliminary data.</text>
</comment>
<comment type="similarity">
    <text evidence="1 4">Belongs to the universal ribosomal protein uL13 family.</text>
</comment>
<dbReference type="EMBL" id="MNVB01000035">
    <property type="protein sequence ID" value="OIO17267.1"/>
    <property type="molecule type" value="Genomic_DNA"/>
</dbReference>
<dbReference type="HAMAP" id="MF_01366">
    <property type="entry name" value="Ribosomal_uL13"/>
    <property type="match status" value="1"/>
</dbReference>
<dbReference type="GO" id="GO:0017148">
    <property type="term" value="P:negative regulation of translation"/>
    <property type="evidence" value="ECO:0007669"/>
    <property type="project" value="TreeGrafter"/>
</dbReference>
<comment type="function">
    <text evidence="4">This protein is one of the early assembly proteins of the 50S ribosomal subunit, although it is not seen to bind rRNA by itself. It is important during the early stages of 50S assembly.</text>
</comment>
<proteinExistence type="inferred from homology"/>
<dbReference type="Pfam" id="PF00572">
    <property type="entry name" value="Ribosomal_L13"/>
    <property type="match status" value="1"/>
</dbReference>
<dbReference type="Gene3D" id="3.90.1180.10">
    <property type="entry name" value="Ribosomal protein L13"/>
    <property type="match status" value="1"/>
</dbReference>
<evidence type="ECO:0000313" key="6">
    <source>
        <dbReference type="Proteomes" id="UP000182465"/>
    </source>
</evidence>
<reference evidence="5" key="1">
    <citation type="journal article" date="2016" name="Environ. Microbiol.">
        <title>Genomic resolution of a cold subsurface aquifer community provides metabolic insights for novel microbes adapted to high CO concentrations.</title>
        <authorList>
            <person name="Probst A.J."/>
            <person name="Castelle C.J."/>
            <person name="Singh A."/>
            <person name="Brown C.T."/>
            <person name="Anantharaman K."/>
            <person name="Sharon I."/>
            <person name="Hug L.A."/>
            <person name="Burstein D."/>
            <person name="Emerson J.B."/>
            <person name="Thomas B.C."/>
            <person name="Banfield J.F."/>
        </authorList>
    </citation>
    <scope>NUCLEOTIDE SEQUENCE [LARGE SCALE GENOMIC DNA]</scope>
    <source>
        <strain evidence="5">CG1_02_38_13</strain>
    </source>
</reference>
<dbReference type="SUPFAM" id="SSF52161">
    <property type="entry name" value="Ribosomal protein L13"/>
    <property type="match status" value="1"/>
</dbReference>
<evidence type="ECO:0000256" key="3">
    <source>
        <dbReference type="ARBA" id="ARBA00023274"/>
    </source>
</evidence>
<dbReference type="GO" id="GO:1990904">
    <property type="term" value="C:ribonucleoprotein complex"/>
    <property type="evidence" value="ECO:0007669"/>
    <property type="project" value="UniProtKB-KW"/>
</dbReference>
<dbReference type="PANTHER" id="PTHR11545:SF2">
    <property type="entry name" value="LARGE RIBOSOMAL SUBUNIT PROTEIN UL13M"/>
    <property type="match status" value="1"/>
</dbReference>
<dbReference type="InterPro" id="IPR005823">
    <property type="entry name" value="Ribosomal_uL13_bac-type"/>
</dbReference>
<keyword evidence="3 4" id="KW-0687">Ribonucleoprotein</keyword>
<dbReference type="GO" id="GO:0005840">
    <property type="term" value="C:ribosome"/>
    <property type="evidence" value="ECO:0007669"/>
    <property type="project" value="UniProtKB-KW"/>
</dbReference>
<gene>
    <name evidence="4" type="primary">rplM</name>
    <name evidence="5" type="ORF">AUJ29_01675</name>
</gene>
<dbReference type="AlphaFoldDB" id="A0A1J4U1W6"/>
<dbReference type="GO" id="GO:0003729">
    <property type="term" value="F:mRNA binding"/>
    <property type="evidence" value="ECO:0007669"/>
    <property type="project" value="TreeGrafter"/>
</dbReference>
<name>A0A1J4U1W6_9BACT</name>
<evidence type="ECO:0000256" key="4">
    <source>
        <dbReference type="HAMAP-Rule" id="MF_01366"/>
    </source>
</evidence>
<dbReference type="Proteomes" id="UP000182465">
    <property type="component" value="Unassembled WGS sequence"/>
</dbReference>
<dbReference type="GO" id="GO:0003735">
    <property type="term" value="F:structural constituent of ribosome"/>
    <property type="evidence" value="ECO:0007669"/>
    <property type="project" value="InterPro"/>
</dbReference>
<dbReference type="InterPro" id="IPR036899">
    <property type="entry name" value="Ribosomal_uL13_sf"/>
</dbReference>
<sequence length="120" mass="13446">MKEKIERKTHIIDAFGVAPGRLATRIAVLLRGKNKTNFTPRLDQGDNIIVENVNSMKITGNKMDKKIYYSNSMYPGGLKSAKMKDLIASKGMAEILRHAVYGMLPANKLKNGIMKRLIIK</sequence>
<evidence type="ECO:0000256" key="2">
    <source>
        <dbReference type="ARBA" id="ARBA00022980"/>
    </source>
</evidence>
<dbReference type="InterPro" id="IPR005822">
    <property type="entry name" value="Ribosomal_uL13"/>
</dbReference>
<accession>A0A1J4U1W6</accession>
<dbReference type="NCBIfam" id="TIGR01066">
    <property type="entry name" value="rplM_bact"/>
    <property type="match status" value="1"/>
</dbReference>
<dbReference type="GO" id="GO:0006412">
    <property type="term" value="P:translation"/>
    <property type="evidence" value="ECO:0007669"/>
    <property type="project" value="UniProtKB-UniRule"/>
</dbReference>
<dbReference type="PIRSF" id="PIRSF002181">
    <property type="entry name" value="Ribosomal_L13"/>
    <property type="match status" value="1"/>
</dbReference>
<protein>
    <recommendedName>
        <fullName evidence="4">Large ribosomal subunit protein uL13</fullName>
    </recommendedName>
</protein>
<dbReference type="PANTHER" id="PTHR11545">
    <property type="entry name" value="RIBOSOMAL PROTEIN L13"/>
    <property type="match status" value="1"/>
</dbReference>
<organism evidence="5 6">
    <name type="scientific">Candidatus Kuenenbacteria bacterium CG1_02_38_13</name>
    <dbReference type="NCBI Taxonomy" id="1805235"/>
    <lineage>
        <taxon>Bacteria</taxon>
        <taxon>Candidatus Kueneniibacteriota</taxon>
    </lineage>
</organism>
<keyword evidence="2 4" id="KW-0689">Ribosomal protein</keyword>
<evidence type="ECO:0000256" key="1">
    <source>
        <dbReference type="ARBA" id="ARBA00006227"/>
    </source>
</evidence>
<dbReference type="CDD" id="cd00392">
    <property type="entry name" value="Ribosomal_L13"/>
    <property type="match status" value="1"/>
</dbReference>